<accession>A0A3S0SAX2</accession>
<organism evidence="1 2">
    <name type="scientific">Rhizobium anhuiense</name>
    <dbReference type="NCBI Taxonomy" id="1184720"/>
    <lineage>
        <taxon>Bacteria</taxon>
        <taxon>Pseudomonadati</taxon>
        <taxon>Pseudomonadota</taxon>
        <taxon>Alphaproteobacteria</taxon>
        <taxon>Hyphomicrobiales</taxon>
        <taxon>Rhizobiaceae</taxon>
        <taxon>Rhizobium/Agrobacterium group</taxon>
        <taxon>Rhizobium</taxon>
    </lineage>
</organism>
<comment type="caution">
    <text evidence="1">The sequence shown here is derived from an EMBL/GenBank/DDBJ whole genome shotgun (WGS) entry which is preliminary data.</text>
</comment>
<dbReference type="AlphaFoldDB" id="A0A3S0SAX2"/>
<gene>
    <name evidence="1" type="ORF">EEQ99_11540</name>
</gene>
<dbReference type="EMBL" id="RIBW01000003">
    <property type="protein sequence ID" value="RUM02373.1"/>
    <property type="molecule type" value="Genomic_DNA"/>
</dbReference>
<proteinExistence type="predicted"/>
<evidence type="ECO:0000313" key="2">
    <source>
        <dbReference type="Proteomes" id="UP000273611"/>
    </source>
</evidence>
<reference evidence="1 2" key="1">
    <citation type="journal article" date="2015" name="Int. J. Syst. Evol. Microbiol.">
        <title>Rhizobium anhuiense sp. nov., isolated from effective nodules of Vicia faba and Pisum sativum.</title>
        <authorList>
            <person name="Zhang Y.J."/>
            <person name="Zheng W.T."/>
            <person name="Everall I."/>
            <person name="Young J.P."/>
            <person name="Zhang X.X."/>
            <person name="Tian C.F."/>
            <person name="Sui X.H."/>
            <person name="Wang E.T."/>
            <person name="Chen W.X."/>
        </authorList>
    </citation>
    <scope>NUCLEOTIDE SEQUENCE [LARGE SCALE GENOMIC DNA]</scope>
    <source>
        <strain evidence="1 2">CCBAU 23252</strain>
    </source>
</reference>
<dbReference type="Proteomes" id="UP000273611">
    <property type="component" value="Unassembled WGS sequence"/>
</dbReference>
<protein>
    <submittedName>
        <fullName evidence="1">Uncharacterized protein</fullName>
    </submittedName>
</protein>
<evidence type="ECO:0000313" key="1">
    <source>
        <dbReference type="EMBL" id="RUM02373.1"/>
    </source>
</evidence>
<name>A0A3S0SAX2_9HYPH</name>
<sequence>MRDCRNRKRVLALQEPLSKLKPKKDITRTWPTLCNPGQRRAGQALIDIIRGSKLDADKG</sequence>